<protein>
    <submittedName>
        <fullName evidence="2">DUF4381 domain-containing protein</fullName>
    </submittedName>
</protein>
<organism evidence="2 3">
    <name type="scientific">Pseudomarimonas arenosa</name>
    <dbReference type="NCBI Taxonomy" id="2774145"/>
    <lineage>
        <taxon>Bacteria</taxon>
        <taxon>Pseudomonadati</taxon>
        <taxon>Pseudomonadota</taxon>
        <taxon>Gammaproteobacteria</taxon>
        <taxon>Lysobacterales</taxon>
        <taxon>Lysobacteraceae</taxon>
        <taxon>Pseudomarimonas</taxon>
    </lineage>
</organism>
<dbReference type="RefSeq" id="WP_192028376.1">
    <property type="nucleotide sequence ID" value="NZ_JACYTR010000006.1"/>
</dbReference>
<dbReference type="AlphaFoldDB" id="A0AAW3ZG29"/>
<reference evidence="2 3" key="1">
    <citation type="submission" date="2020-09" db="EMBL/GenBank/DDBJ databases">
        <title>Pseudoxanthomonas sp. CAU 1598 isolated from sand of Yaerae Beach.</title>
        <authorList>
            <person name="Kim W."/>
        </authorList>
    </citation>
    <scope>NUCLEOTIDE SEQUENCE [LARGE SCALE GENOMIC DNA]</scope>
    <source>
        <strain evidence="2 3">CAU 1598</strain>
    </source>
</reference>
<evidence type="ECO:0000313" key="2">
    <source>
        <dbReference type="EMBL" id="MBD8525028.1"/>
    </source>
</evidence>
<keyword evidence="1" id="KW-0472">Membrane</keyword>
<keyword evidence="3" id="KW-1185">Reference proteome</keyword>
<comment type="caution">
    <text evidence="2">The sequence shown here is derived from an EMBL/GenBank/DDBJ whole genome shotgun (WGS) entry which is preliminary data.</text>
</comment>
<dbReference type="EMBL" id="JACYTR010000006">
    <property type="protein sequence ID" value="MBD8525028.1"/>
    <property type="molecule type" value="Genomic_DNA"/>
</dbReference>
<evidence type="ECO:0000256" key="1">
    <source>
        <dbReference type="SAM" id="Phobius"/>
    </source>
</evidence>
<dbReference type="Pfam" id="PF14316">
    <property type="entry name" value="DUF4381"/>
    <property type="match status" value="1"/>
</dbReference>
<dbReference type="InterPro" id="IPR025489">
    <property type="entry name" value="DUF4381"/>
</dbReference>
<keyword evidence="1" id="KW-0812">Transmembrane</keyword>
<evidence type="ECO:0000313" key="3">
    <source>
        <dbReference type="Proteomes" id="UP000613768"/>
    </source>
</evidence>
<proteinExistence type="predicted"/>
<keyword evidence="1" id="KW-1133">Transmembrane helix</keyword>
<sequence>MMDDALPLKDIHLPPEPSFWPLAPGWWLLLPALAVGVPLIIGGLRWWLPRLRRMRRRRDRSRQWFATMTATEDPLRRLQMALELARRCALDDDPRTARLHGADWLALLVDDRQNEEERTVWVDRLASLPFQKSTSPAEADALIDLLRNRVLRGFG</sequence>
<dbReference type="Proteomes" id="UP000613768">
    <property type="component" value="Unassembled WGS sequence"/>
</dbReference>
<feature type="transmembrane region" description="Helical" evidence="1">
    <location>
        <begin position="26"/>
        <end position="48"/>
    </location>
</feature>
<gene>
    <name evidence="2" type="ORF">IFO71_04665</name>
</gene>
<accession>A0AAW3ZG29</accession>
<name>A0AAW3ZG29_9GAMM</name>